<dbReference type="GO" id="GO:0070086">
    <property type="term" value="P:ubiquitin-dependent endocytosis"/>
    <property type="evidence" value="ECO:0007669"/>
    <property type="project" value="TreeGrafter"/>
</dbReference>
<dbReference type="AlphaFoldDB" id="A0A4Z1PKF1"/>
<feature type="compositionally biased region" description="Basic and acidic residues" evidence="1">
    <location>
        <begin position="484"/>
        <end position="496"/>
    </location>
</feature>
<reference evidence="3 4" key="1">
    <citation type="submission" date="2019-04" db="EMBL/GenBank/DDBJ databases">
        <title>High contiguity whole genome sequence and gene annotation resource for two Venturia nashicola isolates.</title>
        <authorList>
            <person name="Prokchorchik M."/>
            <person name="Won K."/>
            <person name="Lee Y."/>
            <person name="Choi E.D."/>
            <person name="Segonzac C."/>
            <person name="Sohn K.H."/>
        </authorList>
    </citation>
    <scope>NUCLEOTIDE SEQUENCE [LARGE SCALE GENOMIC DNA]</scope>
    <source>
        <strain evidence="3 4">PRI2</strain>
    </source>
</reference>
<dbReference type="Pfam" id="PF00339">
    <property type="entry name" value="Arrestin_N"/>
    <property type="match status" value="1"/>
</dbReference>
<dbReference type="GO" id="GO:0005829">
    <property type="term" value="C:cytosol"/>
    <property type="evidence" value="ECO:0007669"/>
    <property type="project" value="TreeGrafter"/>
</dbReference>
<evidence type="ECO:0000259" key="2">
    <source>
        <dbReference type="Pfam" id="PF00339"/>
    </source>
</evidence>
<protein>
    <recommendedName>
        <fullName evidence="2">Arrestin-like N-terminal domain-containing protein</fullName>
    </recommendedName>
</protein>
<gene>
    <name evidence="3" type="ORF">E6O75_ATG00969</name>
</gene>
<accession>A0A4Z1PKF1</accession>
<evidence type="ECO:0000313" key="4">
    <source>
        <dbReference type="Proteomes" id="UP000298493"/>
    </source>
</evidence>
<dbReference type="CDD" id="cd22952">
    <property type="entry name" value="ART10-like"/>
    <property type="match status" value="1"/>
</dbReference>
<feature type="compositionally biased region" description="Polar residues" evidence="1">
    <location>
        <begin position="427"/>
        <end position="440"/>
    </location>
</feature>
<sequence>MNVQLQLDPHGPYTNLDLVNGRVILHNPSSTTISHITVKLEAESRTRLLAPPSQDPRQNRRNEPRPMLEVHKLLYKVLQVFPPEGTHSPPGRKPEFILNPGQYTYPFQFKLPFNNSCSASNNLATSLNFGGFSLPIEVARPSTQHVKTTLPPSIYFPGEAEIRYFLKTTVNRPSLLKENPRAFANLTFVPIEPPRTRHDGEVYARRQHQFIHPPAFPDRKGSLLGSLLKDKEKTGSPASPTSGSSPPARFSIDARLPNPAVLTCGHDLPIRILIKQLNERSEELYLQTLQIELIGFTKVRAHEALRTETNSWVIISLSNLNQPIGAFNDPAETETELTKELWYGHKLPDTVAPSFVTCNIARSYELQVSAGLSYGPRGGHQQNIVLPLRIACEVFSGIAPPPDLIKRMDSVPVRPTTQIPVQGSGPSGSNLPTYSVQQATSSAPQPQAPPYEEAPPSYEDAVGQDLPPVNGPRPGYNPPPAPEGESRLTGEEKRRH</sequence>
<dbReference type="SUPFAM" id="SSF81296">
    <property type="entry name" value="E set domains"/>
    <property type="match status" value="1"/>
</dbReference>
<feature type="compositionally biased region" description="Low complexity" evidence="1">
    <location>
        <begin position="235"/>
        <end position="248"/>
    </location>
</feature>
<dbReference type="EMBL" id="SNSC02000002">
    <property type="protein sequence ID" value="TID26476.1"/>
    <property type="molecule type" value="Genomic_DNA"/>
</dbReference>
<feature type="compositionally biased region" description="Basic and acidic residues" evidence="1">
    <location>
        <begin position="57"/>
        <end position="66"/>
    </location>
</feature>
<dbReference type="InterPro" id="IPR011021">
    <property type="entry name" value="Arrestin-like_N"/>
</dbReference>
<evidence type="ECO:0000256" key="1">
    <source>
        <dbReference type="SAM" id="MobiDB-lite"/>
    </source>
</evidence>
<organism evidence="3 4">
    <name type="scientific">Venturia nashicola</name>
    <dbReference type="NCBI Taxonomy" id="86259"/>
    <lineage>
        <taxon>Eukaryota</taxon>
        <taxon>Fungi</taxon>
        <taxon>Dikarya</taxon>
        <taxon>Ascomycota</taxon>
        <taxon>Pezizomycotina</taxon>
        <taxon>Dothideomycetes</taxon>
        <taxon>Pleosporomycetidae</taxon>
        <taxon>Venturiales</taxon>
        <taxon>Venturiaceae</taxon>
        <taxon>Venturia</taxon>
    </lineage>
</organism>
<feature type="domain" description="Arrestin-like N-terminal" evidence="2">
    <location>
        <begin position="5"/>
        <end position="174"/>
    </location>
</feature>
<dbReference type="Gene3D" id="2.60.40.640">
    <property type="match status" value="1"/>
</dbReference>
<dbReference type="PANTHER" id="PTHR11188">
    <property type="entry name" value="ARRESTIN DOMAIN CONTAINING PROTEIN"/>
    <property type="match status" value="1"/>
</dbReference>
<dbReference type="InterPro" id="IPR014756">
    <property type="entry name" value="Ig_E-set"/>
</dbReference>
<dbReference type="PANTHER" id="PTHR11188:SF166">
    <property type="entry name" value="ARRESTIN (OR S-ANTIGEN), N-TERMINAL DOMAIN PROTEIN (AFU_ORTHOLOGUE AFUA_7G02050)"/>
    <property type="match status" value="1"/>
</dbReference>
<dbReference type="GO" id="GO:0030674">
    <property type="term" value="F:protein-macromolecule adaptor activity"/>
    <property type="evidence" value="ECO:0007669"/>
    <property type="project" value="TreeGrafter"/>
</dbReference>
<dbReference type="Proteomes" id="UP000298493">
    <property type="component" value="Unassembled WGS sequence"/>
</dbReference>
<feature type="compositionally biased region" description="Pro residues" evidence="1">
    <location>
        <begin position="469"/>
        <end position="482"/>
    </location>
</feature>
<dbReference type="GO" id="GO:0005886">
    <property type="term" value="C:plasma membrane"/>
    <property type="evidence" value="ECO:0007669"/>
    <property type="project" value="TreeGrafter"/>
</dbReference>
<comment type="caution">
    <text evidence="3">The sequence shown here is derived from an EMBL/GenBank/DDBJ whole genome shotgun (WGS) entry which is preliminary data.</text>
</comment>
<feature type="region of interest" description="Disordered" evidence="1">
    <location>
        <begin position="230"/>
        <end position="250"/>
    </location>
</feature>
<keyword evidence="4" id="KW-1185">Reference proteome</keyword>
<name>A0A4Z1PKF1_9PEZI</name>
<proteinExistence type="predicted"/>
<dbReference type="InterPro" id="IPR014752">
    <property type="entry name" value="Arrestin-like_C"/>
</dbReference>
<feature type="region of interest" description="Disordered" evidence="1">
    <location>
        <begin position="45"/>
        <end position="66"/>
    </location>
</feature>
<dbReference type="STRING" id="86259.A0A4Z1PKF1"/>
<evidence type="ECO:0000313" key="3">
    <source>
        <dbReference type="EMBL" id="TID26476.1"/>
    </source>
</evidence>
<dbReference type="InterPro" id="IPR050357">
    <property type="entry name" value="Arrestin_domain-protein"/>
</dbReference>
<dbReference type="GO" id="GO:0031625">
    <property type="term" value="F:ubiquitin protein ligase binding"/>
    <property type="evidence" value="ECO:0007669"/>
    <property type="project" value="TreeGrafter"/>
</dbReference>
<feature type="region of interest" description="Disordered" evidence="1">
    <location>
        <begin position="415"/>
        <end position="496"/>
    </location>
</feature>